<name>A0AAD9QDJ3_ACRCE</name>
<gene>
    <name evidence="1" type="ORF">P5673_018030</name>
</gene>
<comment type="caution">
    <text evidence="1">The sequence shown here is derived from an EMBL/GenBank/DDBJ whole genome shotgun (WGS) entry which is preliminary data.</text>
</comment>
<proteinExistence type="predicted"/>
<protein>
    <submittedName>
        <fullName evidence="1">Uncharacterized protein</fullName>
    </submittedName>
</protein>
<sequence>MTSTSRGGFFSVLKGRLFQFKPLHEKGLSYTSINIARCAFSAILDQEVHERHFSLSVVPINLATIKPEMCT</sequence>
<evidence type="ECO:0000313" key="1">
    <source>
        <dbReference type="EMBL" id="KAK2559407.1"/>
    </source>
</evidence>
<keyword evidence="2" id="KW-1185">Reference proteome</keyword>
<dbReference type="EMBL" id="JARQWQ010000040">
    <property type="protein sequence ID" value="KAK2559407.1"/>
    <property type="molecule type" value="Genomic_DNA"/>
</dbReference>
<reference evidence="1" key="2">
    <citation type="journal article" date="2023" name="Science">
        <title>Genomic signatures of disease resistance in endangered staghorn corals.</title>
        <authorList>
            <person name="Vollmer S.V."/>
            <person name="Selwyn J.D."/>
            <person name="Despard B.A."/>
            <person name="Roesel C.L."/>
        </authorList>
    </citation>
    <scope>NUCLEOTIDE SEQUENCE</scope>
    <source>
        <strain evidence="1">K2</strain>
    </source>
</reference>
<dbReference type="Proteomes" id="UP001249851">
    <property type="component" value="Unassembled WGS sequence"/>
</dbReference>
<evidence type="ECO:0000313" key="2">
    <source>
        <dbReference type="Proteomes" id="UP001249851"/>
    </source>
</evidence>
<organism evidence="1 2">
    <name type="scientific">Acropora cervicornis</name>
    <name type="common">Staghorn coral</name>
    <dbReference type="NCBI Taxonomy" id="6130"/>
    <lineage>
        <taxon>Eukaryota</taxon>
        <taxon>Metazoa</taxon>
        <taxon>Cnidaria</taxon>
        <taxon>Anthozoa</taxon>
        <taxon>Hexacorallia</taxon>
        <taxon>Scleractinia</taxon>
        <taxon>Astrocoeniina</taxon>
        <taxon>Acroporidae</taxon>
        <taxon>Acropora</taxon>
    </lineage>
</organism>
<reference evidence="1" key="1">
    <citation type="journal article" date="2023" name="G3 (Bethesda)">
        <title>Whole genome assembly and annotation of the endangered Caribbean coral Acropora cervicornis.</title>
        <authorList>
            <person name="Selwyn J.D."/>
            <person name="Vollmer S.V."/>
        </authorList>
    </citation>
    <scope>NUCLEOTIDE SEQUENCE</scope>
    <source>
        <strain evidence="1">K2</strain>
    </source>
</reference>
<dbReference type="AlphaFoldDB" id="A0AAD9QDJ3"/>
<accession>A0AAD9QDJ3</accession>